<name>A0A6G4WQL8_9ACTN</name>
<keyword evidence="2" id="KW-1185">Reference proteome</keyword>
<dbReference type="Proteomes" id="UP000477722">
    <property type="component" value="Unassembled WGS sequence"/>
</dbReference>
<gene>
    <name evidence="1" type="ORF">G5C65_00120</name>
</gene>
<proteinExistence type="predicted"/>
<accession>A0A6G4WQL8</accession>
<comment type="caution">
    <text evidence="1">The sequence shown here is derived from an EMBL/GenBank/DDBJ whole genome shotgun (WGS) entry which is preliminary data.</text>
</comment>
<sequence length="122" mass="13146">MTDDELTSLVRSLPSPDADLLAARRAAEEQPAPEPDVVPMPEFVPGGIVRFHCAHGCGWHHDENPGLDDAAEPYAVRLPADPTSADISAALTEVADSRAQAVRTRVEDTIVEHYREKHGTAA</sequence>
<organism evidence="1 2">
    <name type="scientific">Streptomyces boncukensis</name>
    <dbReference type="NCBI Taxonomy" id="2711219"/>
    <lineage>
        <taxon>Bacteria</taxon>
        <taxon>Bacillati</taxon>
        <taxon>Actinomycetota</taxon>
        <taxon>Actinomycetes</taxon>
        <taxon>Kitasatosporales</taxon>
        <taxon>Streptomycetaceae</taxon>
        <taxon>Streptomyces</taxon>
    </lineage>
</organism>
<reference evidence="1 2" key="1">
    <citation type="submission" date="2020-02" db="EMBL/GenBank/DDBJ databases">
        <title>Whole-genome analyses of novel actinobacteria.</title>
        <authorList>
            <person name="Sahin N."/>
            <person name="Tatar D."/>
        </authorList>
    </citation>
    <scope>NUCLEOTIDE SEQUENCE [LARGE SCALE GENOMIC DNA]</scope>
    <source>
        <strain evidence="1 2">SB3404</strain>
    </source>
</reference>
<protein>
    <submittedName>
        <fullName evidence="1">Uncharacterized protein</fullName>
    </submittedName>
</protein>
<dbReference type="EMBL" id="JAAKZZ010000001">
    <property type="protein sequence ID" value="NGO66791.1"/>
    <property type="molecule type" value="Genomic_DNA"/>
</dbReference>
<evidence type="ECO:0000313" key="1">
    <source>
        <dbReference type="EMBL" id="NGO66791.1"/>
    </source>
</evidence>
<dbReference type="RefSeq" id="WP_165296468.1">
    <property type="nucleotide sequence ID" value="NZ_JAAKZZ010000001.1"/>
</dbReference>
<dbReference type="AlphaFoldDB" id="A0A6G4WQL8"/>
<evidence type="ECO:0000313" key="2">
    <source>
        <dbReference type="Proteomes" id="UP000477722"/>
    </source>
</evidence>